<feature type="transmembrane region" description="Helical" evidence="1">
    <location>
        <begin position="107"/>
        <end position="126"/>
    </location>
</feature>
<evidence type="ECO:0008006" key="4">
    <source>
        <dbReference type="Google" id="ProtNLM"/>
    </source>
</evidence>
<evidence type="ECO:0000256" key="1">
    <source>
        <dbReference type="SAM" id="Phobius"/>
    </source>
</evidence>
<evidence type="ECO:0000313" key="3">
    <source>
        <dbReference type="Proteomes" id="UP001496627"/>
    </source>
</evidence>
<protein>
    <recommendedName>
        <fullName evidence="4">DUF1515 domain-containing protein</fullName>
    </recommendedName>
</protein>
<keyword evidence="1" id="KW-0812">Transmembrane</keyword>
<keyword evidence="1" id="KW-0472">Membrane</keyword>
<name>A0ABV0LW53_9HYPH</name>
<sequence>MAGLENEIILMLGELREGMKRQETAIGHINKKLEVEEKRARESRSRIHERLDKQQSDISHLETTVVLSGQTVAQQRDVIVGLKKTIDEDISPTIEEVKDIKRLGKTASLIFVGLGFTAGGVFFTMWDTVRPWLGKLLLR</sequence>
<comment type="caution">
    <text evidence="2">The sequence shown here is derived from an EMBL/GenBank/DDBJ whole genome shotgun (WGS) entry which is preliminary data.</text>
</comment>
<reference evidence="2 3" key="1">
    <citation type="submission" date="2024-05" db="EMBL/GenBank/DDBJ databases">
        <title>Neorhizobium sp. Rsf11, a plant growth promoting and heavy metal resistant PAH-degrader.</title>
        <authorList>
            <person name="Golubev S.N."/>
            <person name="Muratova A.Y."/>
            <person name="Markelova M.I."/>
        </authorList>
    </citation>
    <scope>NUCLEOTIDE SEQUENCE [LARGE SCALE GENOMIC DNA]</scope>
    <source>
        <strain evidence="2 3">Rsf11</strain>
    </source>
</reference>
<dbReference type="RefSeq" id="WP_227701846.1">
    <property type="nucleotide sequence ID" value="NZ_JBEAAL010000001.1"/>
</dbReference>
<organism evidence="2 3">
    <name type="scientific">Neorhizobium phenanthreniclasticum</name>
    <dbReference type="NCBI Taxonomy" id="3157917"/>
    <lineage>
        <taxon>Bacteria</taxon>
        <taxon>Pseudomonadati</taxon>
        <taxon>Pseudomonadota</taxon>
        <taxon>Alphaproteobacteria</taxon>
        <taxon>Hyphomicrobiales</taxon>
        <taxon>Rhizobiaceae</taxon>
        <taxon>Rhizobium/Agrobacterium group</taxon>
        <taxon>Neorhizobium</taxon>
    </lineage>
</organism>
<gene>
    <name evidence="2" type="ORF">ABK249_02630</name>
</gene>
<proteinExistence type="predicted"/>
<accession>A0ABV0LW53</accession>
<dbReference type="Proteomes" id="UP001496627">
    <property type="component" value="Unassembled WGS sequence"/>
</dbReference>
<dbReference type="EMBL" id="JBEAAL010000001">
    <property type="protein sequence ID" value="MEQ1403817.1"/>
    <property type="molecule type" value="Genomic_DNA"/>
</dbReference>
<evidence type="ECO:0000313" key="2">
    <source>
        <dbReference type="EMBL" id="MEQ1403817.1"/>
    </source>
</evidence>
<keyword evidence="3" id="KW-1185">Reference proteome</keyword>
<keyword evidence="1" id="KW-1133">Transmembrane helix</keyword>